<dbReference type="GO" id="GO:0016627">
    <property type="term" value="F:oxidoreductase activity, acting on the CH-CH group of donors"/>
    <property type="evidence" value="ECO:0007669"/>
    <property type="project" value="TreeGrafter"/>
</dbReference>
<dbReference type="AlphaFoldDB" id="A0A938B3E4"/>
<dbReference type="InterPro" id="IPR012349">
    <property type="entry name" value="Split_barrel_FMN-bd"/>
</dbReference>
<dbReference type="PANTHER" id="PTHR35176">
    <property type="entry name" value="HEME OXYGENASE HI_0854-RELATED"/>
    <property type="match status" value="1"/>
</dbReference>
<evidence type="ECO:0000313" key="4">
    <source>
        <dbReference type="Proteomes" id="UP000712673"/>
    </source>
</evidence>
<dbReference type="InterPro" id="IPR011576">
    <property type="entry name" value="Pyridox_Oxase_N"/>
</dbReference>
<reference evidence="3" key="1">
    <citation type="submission" date="2019-03" db="EMBL/GenBank/DDBJ databases">
        <title>Lake Tanganyika Metagenome-Assembled Genomes (MAGs).</title>
        <authorList>
            <person name="Tran P."/>
        </authorList>
    </citation>
    <scope>NUCLEOTIDE SEQUENCE</scope>
    <source>
        <strain evidence="3">K_DeepCast_65m_m2_066</strain>
    </source>
</reference>
<proteinExistence type="predicted"/>
<dbReference type="GO" id="GO:0070967">
    <property type="term" value="F:coenzyme F420 binding"/>
    <property type="evidence" value="ECO:0007669"/>
    <property type="project" value="TreeGrafter"/>
</dbReference>
<dbReference type="EMBL" id="VGLS01000448">
    <property type="protein sequence ID" value="MBM3224969.1"/>
    <property type="molecule type" value="Genomic_DNA"/>
</dbReference>
<evidence type="ECO:0000313" key="3">
    <source>
        <dbReference type="EMBL" id="MBM3224969.1"/>
    </source>
</evidence>
<dbReference type="InterPro" id="IPR019920">
    <property type="entry name" value="F420-binding_dom_put"/>
</dbReference>
<sequence length="154" mass="17720">MPHASMMTPQIEQFIHDNPQGVLTSFRRNGMPQMSIVTVYPRDGGVGISITETRIKFKNLLRDPRCSVLVSHADWWSGFLVFEGTAELMHSGNTDPDTLRQARRHIFSATTRRRSADWEEYDRITEADKRVAMLVRPTHIYGTAFARMRDARAR</sequence>
<dbReference type="GO" id="GO:0005829">
    <property type="term" value="C:cytosol"/>
    <property type="evidence" value="ECO:0007669"/>
    <property type="project" value="TreeGrafter"/>
</dbReference>
<dbReference type="Gene3D" id="2.30.110.10">
    <property type="entry name" value="Electron Transport, Fmn-binding Protein, Chain A"/>
    <property type="match status" value="1"/>
</dbReference>
<protein>
    <submittedName>
        <fullName evidence="3">TIGR03618 family F420-dependent PPOX class oxidoreductase</fullName>
    </submittedName>
</protein>
<dbReference type="Proteomes" id="UP000712673">
    <property type="component" value="Unassembled WGS sequence"/>
</dbReference>
<accession>A0A938B3E4</accession>
<name>A0A938B3E4_UNCTE</name>
<dbReference type="InterPro" id="IPR052019">
    <property type="entry name" value="F420H2_bilvrd_red/Heme_oxyg"/>
</dbReference>
<organism evidence="3 4">
    <name type="scientific">Tectimicrobiota bacterium</name>
    <dbReference type="NCBI Taxonomy" id="2528274"/>
    <lineage>
        <taxon>Bacteria</taxon>
        <taxon>Pseudomonadati</taxon>
        <taxon>Nitrospinota/Tectimicrobiota group</taxon>
        <taxon>Candidatus Tectimicrobiota</taxon>
    </lineage>
</organism>
<comment type="caution">
    <text evidence="3">The sequence shown here is derived from an EMBL/GenBank/DDBJ whole genome shotgun (WGS) entry which is preliminary data.</text>
</comment>
<evidence type="ECO:0000259" key="2">
    <source>
        <dbReference type="Pfam" id="PF01243"/>
    </source>
</evidence>
<dbReference type="NCBIfam" id="TIGR03618">
    <property type="entry name" value="Rv1155_F420"/>
    <property type="match status" value="1"/>
</dbReference>
<keyword evidence="1" id="KW-0560">Oxidoreductase</keyword>
<gene>
    <name evidence="3" type="ORF">FJZ47_14360</name>
</gene>
<feature type="domain" description="Pyridoxamine 5'-phosphate oxidase N-terminal" evidence="2">
    <location>
        <begin position="7"/>
        <end position="141"/>
    </location>
</feature>
<dbReference type="Pfam" id="PF01243">
    <property type="entry name" value="PNPOx_N"/>
    <property type="match status" value="1"/>
</dbReference>
<dbReference type="PANTHER" id="PTHR35176:SF2">
    <property type="entry name" value="F420H(2)-DEPENDENT REDUCTASE RV1155"/>
    <property type="match status" value="1"/>
</dbReference>
<evidence type="ECO:0000256" key="1">
    <source>
        <dbReference type="ARBA" id="ARBA00023002"/>
    </source>
</evidence>
<dbReference type="SUPFAM" id="SSF50475">
    <property type="entry name" value="FMN-binding split barrel"/>
    <property type="match status" value="1"/>
</dbReference>